<gene>
    <name evidence="5" type="ORF">GMA92_11895</name>
</gene>
<keyword evidence="3" id="KW-0804">Transcription</keyword>
<feature type="domain" description="HTH cro/C1-type" evidence="4">
    <location>
        <begin position="10"/>
        <end position="65"/>
    </location>
</feature>
<dbReference type="SMART" id="SM00530">
    <property type="entry name" value="HTH_XRE"/>
    <property type="match status" value="2"/>
</dbReference>
<evidence type="ECO:0000313" key="5">
    <source>
        <dbReference type="EMBL" id="MTK22111.1"/>
    </source>
</evidence>
<dbReference type="PANTHER" id="PTHR40661">
    <property type="match status" value="1"/>
</dbReference>
<comment type="caution">
    <text evidence="5">The sequence shown here is derived from an EMBL/GenBank/DDBJ whole genome shotgun (WGS) entry which is preliminary data.</text>
</comment>
<evidence type="ECO:0000256" key="2">
    <source>
        <dbReference type="ARBA" id="ARBA00023125"/>
    </source>
</evidence>
<protein>
    <submittedName>
        <fullName evidence="5">Helix-turn-helix domain-containing protein</fullName>
    </submittedName>
</protein>
<dbReference type="InterPro" id="IPR001387">
    <property type="entry name" value="Cro/C1-type_HTH"/>
</dbReference>
<dbReference type="EMBL" id="WMQE01000030">
    <property type="protein sequence ID" value="MTK22111.1"/>
    <property type="molecule type" value="Genomic_DNA"/>
</dbReference>
<keyword evidence="1" id="KW-0805">Transcription regulation</keyword>
<dbReference type="Proteomes" id="UP000487649">
    <property type="component" value="Unassembled WGS sequence"/>
</dbReference>
<dbReference type="PANTHER" id="PTHR40661:SF3">
    <property type="entry name" value="FELS-1 PROPHAGE TRANSCRIPTIONAL REGULATOR"/>
    <property type="match status" value="1"/>
</dbReference>
<evidence type="ECO:0000256" key="1">
    <source>
        <dbReference type="ARBA" id="ARBA00023015"/>
    </source>
</evidence>
<dbReference type="AlphaFoldDB" id="A0A9X5AQ23"/>
<evidence type="ECO:0000259" key="4">
    <source>
        <dbReference type="PROSITE" id="PS50943"/>
    </source>
</evidence>
<name>A0A9X5AQ23_9FIRM</name>
<evidence type="ECO:0000313" key="6">
    <source>
        <dbReference type="Proteomes" id="UP000487649"/>
    </source>
</evidence>
<keyword evidence="2" id="KW-0238">DNA-binding</keyword>
<dbReference type="Gene3D" id="1.10.260.40">
    <property type="entry name" value="lambda repressor-like DNA-binding domains"/>
    <property type="match status" value="2"/>
</dbReference>
<accession>A0A9X5AQ23</accession>
<organism evidence="5 6">
    <name type="scientific">Turicibacter sanguinis</name>
    <dbReference type="NCBI Taxonomy" id="154288"/>
    <lineage>
        <taxon>Bacteria</taxon>
        <taxon>Bacillati</taxon>
        <taxon>Bacillota</taxon>
        <taxon>Erysipelotrichia</taxon>
        <taxon>Erysipelotrichales</taxon>
        <taxon>Turicibacteraceae</taxon>
        <taxon>Turicibacter</taxon>
    </lineage>
</organism>
<feature type="domain" description="HTH cro/C1-type" evidence="4">
    <location>
        <begin position="100"/>
        <end position="142"/>
    </location>
</feature>
<dbReference type="PROSITE" id="PS50943">
    <property type="entry name" value="HTH_CROC1"/>
    <property type="match status" value="2"/>
</dbReference>
<dbReference type="Pfam" id="PF13443">
    <property type="entry name" value="HTH_26"/>
    <property type="match status" value="1"/>
</dbReference>
<sequence>MNSKEIGERIRKVRKEKRIEVPYIAEKTGLNKATIYRYENGEVSKIKLPIIEAIASILEVNPNWLTGLTDDMENKQTKPISLFARNLSFLLQSTNTSRLELAKELGYNSEKIIQKWENDVVEPSTDDAFIIAKRWNIPILDLCIKDLKNSNYLSIEKNSTTDSKVVTFEYSLDKYAQERNISETEIDFFKRFLDLDENTRKNMINGLTQIFNSSASSNSTSTTPHKHLNKFNFATVEEAEEAYKKMRLNSASQTTSYVTSCIGEERNSEKIK</sequence>
<proteinExistence type="predicted"/>
<evidence type="ECO:0000256" key="3">
    <source>
        <dbReference type="ARBA" id="ARBA00023163"/>
    </source>
</evidence>
<dbReference type="InterPro" id="IPR010982">
    <property type="entry name" value="Lambda_DNA-bd_dom_sf"/>
</dbReference>
<dbReference type="GO" id="GO:0003677">
    <property type="term" value="F:DNA binding"/>
    <property type="evidence" value="ECO:0007669"/>
    <property type="project" value="UniProtKB-KW"/>
</dbReference>
<dbReference type="SUPFAM" id="SSF47413">
    <property type="entry name" value="lambda repressor-like DNA-binding domains"/>
    <property type="match status" value="2"/>
</dbReference>
<reference evidence="5 6" key="1">
    <citation type="journal article" date="2019" name="Nat. Med.">
        <title>A library of human gut bacterial isolates paired with longitudinal multiomics data enables mechanistic microbiome research.</title>
        <authorList>
            <person name="Poyet M."/>
            <person name="Groussin M."/>
            <person name="Gibbons S.M."/>
            <person name="Avila-Pacheco J."/>
            <person name="Jiang X."/>
            <person name="Kearney S.M."/>
            <person name="Perrotta A.R."/>
            <person name="Berdy B."/>
            <person name="Zhao S."/>
            <person name="Lieberman T.D."/>
            <person name="Swanson P.K."/>
            <person name="Smith M."/>
            <person name="Roesemann S."/>
            <person name="Alexander J.E."/>
            <person name="Rich S.A."/>
            <person name="Livny J."/>
            <person name="Vlamakis H."/>
            <person name="Clish C."/>
            <person name="Bullock K."/>
            <person name="Deik A."/>
            <person name="Scott J."/>
            <person name="Pierce K.A."/>
            <person name="Xavier R.J."/>
            <person name="Alm E.J."/>
        </authorList>
    </citation>
    <scope>NUCLEOTIDE SEQUENCE [LARGE SCALE GENOMIC DNA]</scope>
    <source>
        <strain evidence="5 6">BIOML-A198</strain>
    </source>
</reference>
<dbReference type="CDD" id="cd00093">
    <property type="entry name" value="HTH_XRE"/>
    <property type="match status" value="2"/>
</dbReference>